<dbReference type="KEGG" id="bim:105680711"/>
<dbReference type="InterPro" id="IPR006631">
    <property type="entry name" value="DM4_12"/>
</dbReference>
<name>A0A6P3UTK1_BOMIM</name>
<organism evidence="1 2">
    <name type="scientific">Bombus impatiens</name>
    <name type="common">Bumblebee</name>
    <dbReference type="NCBI Taxonomy" id="132113"/>
    <lineage>
        <taxon>Eukaryota</taxon>
        <taxon>Metazoa</taxon>
        <taxon>Ecdysozoa</taxon>
        <taxon>Arthropoda</taxon>
        <taxon>Hexapoda</taxon>
        <taxon>Insecta</taxon>
        <taxon>Pterygota</taxon>
        <taxon>Neoptera</taxon>
        <taxon>Endopterygota</taxon>
        <taxon>Hymenoptera</taxon>
        <taxon>Apocrita</taxon>
        <taxon>Aculeata</taxon>
        <taxon>Apoidea</taxon>
        <taxon>Anthophila</taxon>
        <taxon>Apidae</taxon>
        <taxon>Bombus</taxon>
        <taxon>Pyrobombus</taxon>
    </lineage>
</organism>
<dbReference type="Proteomes" id="UP000515180">
    <property type="component" value="Unplaced"/>
</dbReference>
<dbReference type="PANTHER" id="PTHR21398">
    <property type="entry name" value="AGAP007094-PA"/>
    <property type="match status" value="1"/>
</dbReference>
<proteinExistence type="predicted"/>
<dbReference type="PANTHER" id="PTHR21398:SF6">
    <property type="entry name" value="AGAP007094-PA"/>
    <property type="match status" value="1"/>
</dbReference>
<evidence type="ECO:0000313" key="2">
    <source>
        <dbReference type="RefSeq" id="XP_012240530.1"/>
    </source>
</evidence>
<keyword evidence="1" id="KW-1185">Reference proteome</keyword>
<protein>
    <submittedName>
        <fullName evidence="2">Uncharacterized protein LOC105680711 isoform X1</fullName>
    </submittedName>
</protein>
<evidence type="ECO:0000313" key="1">
    <source>
        <dbReference type="Proteomes" id="UP000515180"/>
    </source>
</evidence>
<dbReference type="RefSeq" id="XP_012240530.1">
    <property type="nucleotide sequence ID" value="XM_012385107.3"/>
</dbReference>
<dbReference type="OrthoDB" id="6339724at2759"/>
<reference evidence="2" key="1">
    <citation type="submission" date="2025-08" db="UniProtKB">
        <authorList>
            <consortium name="RefSeq"/>
        </authorList>
    </citation>
    <scope>IDENTIFICATION</scope>
</reference>
<dbReference type="GeneID" id="105680711"/>
<dbReference type="AlphaFoldDB" id="A0A6P3UTK1"/>
<dbReference type="Pfam" id="PF07841">
    <property type="entry name" value="DM4_12"/>
    <property type="match status" value="1"/>
</dbReference>
<gene>
    <name evidence="2" type="primary">LOC105680711</name>
</gene>
<dbReference type="SMART" id="SM00718">
    <property type="entry name" value="DM4_12"/>
    <property type="match status" value="1"/>
</dbReference>
<sequence>MLTYAEHVSRLLRDCDYCYTMPYIAVRRVPCIQRYRMFMCSYDVTQITGIFLIHDSSYVRSDVKTHASGFIDSLFFSPTISRPVLRVRKRREEMERKRSILALVGLILFLKSSNTESGSSGGNGNSYNGHLFSHHHRQKRLLWITNDGRIALPPGTIMTITPTLALPFVRYPPYGFLSNMTVSLPFTIDFDKLGLTDNENPYGALPSAFDTTARDQGSNAAEFIATFVKRGISKREALADLPKNALYGGERALLYGTAEDMLANFGLNGKACLLRAICEVQGHPLSNFGLIGEMLKLFFTASKSPFSNLLKEYVEAENRGKFHGECWPYFKDCPKSLFRLSENKYTKDAFHEDATTDESDEIEKKNRYFPSIQSMDRATKRETQFSRNLKRAIHPLM</sequence>
<accession>A0A6P3UTK1</accession>